<evidence type="ECO:0000256" key="5">
    <source>
        <dbReference type="ARBA" id="ARBA00022679"/>
    </source>
</evidence>
<reference evidence="8" key="1">
    <citation type="submission" date="2018-05" db="EMBL/GenBank/DDBJ databases">
        <authorList>
            <person name="Lanie J.A."/>
            <person name="Ng W.-L."/>
            <person name="Kazmierczak K.M."/>
            <person name="Andrzejewski T.M."/>
            <person name="Davidsen T.M."/>
            <person name="Wayne K.J."/>
            <person name="Tettelin H."/>
            <person name="Glass J.I."/>
            <person name="Rusch D."/>
            <person name="Podicherti R."/>
            <person name="Tsui H.-C.T."/>
            <person name="Winkler M.E."/>
        </authorList>
    </citation>
    <scope>NUCLEOTIDE SEQUENCE</scope>
</reference>
<dbReference type="AlphaFoldDB" id="A0A381NHR8"/>
<accession>A0A381NHR8</accession>
<comment type="catalytic activity">
    <reaction evidence="7">
        <text>a lipid X + a UDP-2-N,3-O-bis[(3R)-3-hydroxyacyl]-alpha-D-glucosamine = a lipid A disaccharide + UDP + H(+)</text>
        <dbReference type="Rhea" id="RHEA:67828"/>
        <dbReference type="ChEBI" id="CHEBI:15378"/>
        <dbReference type="ChEBI" id="CHEBI:58223"/>
        <dbReference type="ChEBI" id="CHEBI:137748"/>
        <dbReference type="ChEBI" id="CHEBI:176338"/>
        <dbReference type="ChEBI" id="CHEBI:176343"/>
        <dbReference type="EC" id="2.4.1.182"/>
    </reaction>
</comment>
<evidence type="ECO:0000256" key="1">
    <source>
        <dbReference type="ARBA" id="ARBA00012687"/>
    </source>
</evidence>
<keyword evidence="2" id="KW-0444">Lipid biosynthesis</keyword>
<evidence type="ECO:0000313" key="8">
    <source>
        <dbReference type="EMBL" id="SUZ54091.1"/>
    </source>
</evidence>
<dbReference type="PANTHER" id="PTHR30372:SF4">
    <property type="entry name" value="LIPID-A-DISACCHARIDE SYNTHASE, MITOCHONDRIAL-RELATED"/>
    <property type="match status" value="1"/>
</dbReference>
<sequence>MSATTKVMLSCGEPSGDLYAGALTEQIRCLDQTAEIFGLGGDRFAAAGGRLLAEYGGLTVNGLAEVLPALPRHWVIYRRLVAAARAERPDVFVAIDYAGFNFRLARAVAALGIPVVYYVGPQVWAWRRRRLKTMGEFVTRALVIFPFEEAIYRQAGLPVTFVGHPLLDLAATDTGRDAYRYQQGLDPEAPTVALLPGSRQSELRMILPGLVEAAERIAQELPSVQFLIARAPNLSDTLFEPLASLERVTARSPCVVEAQTDDVLAASDVVLTASGTATIQAAIHERPMVVVYRLSPLTYWLGRRFVRIDAFSMVNLVAGHKIVPEFLQKDFTPAAVAVAALELLTDDAHARQTREDLRAVREKLGEPGGSRRAAEAVLEVATGRRS</sequence>
<dbReference type="EMBL" id="UINC01000367">
    <property type="protein sequence ID" value="SUZ54091.1"/>
    <property type="molecule type" value="Genomic_DNA"/>
</dbReference>
<dbReference type="Gene3D" id="3.40.50.2000">
    <property type="entry name" value="Glycogen Phosphorylase B"/>
    <property type="match status" value="1"/>
</dbReference>
<name>A0A381NHR8_9ZZZZ</name>
<evidence type="ECO:0000256" key="3">
    <source>
        <dbReference type="ARBA" id="ARBA00022556"/>
    </source>
</evidence>
<protein>
    <recommendedName>
        <fullName evidence="1">lipid-A-disaccharide synthase</fullName>
        <ecNumber evidence="1">2.4.1.182</ecNumber>
    </recommendedName>
</protein>
<organism evidence="8">
    <name type="scientific">marine metagenome</name>
    <dbReference type="NCBI Taxonomy" id="408172"/>
    <lineage>
        <taxon>unclassified sequences</taxon>
        <taxon>metagenomes</taxon>
        <taxon>ecological metagenomes</taxon>
    </lineage>
</organism>
<evidence type="ECO:0000256" key="7">
    <source>
        <dbReference type="ARBA" id="ARBA00048975"/>
    </source>
</evidence>
<dbReference type="NCBIfam" id="TIGR00215">
    <property type="entry name" value="lpxB"/>
    <property type="match status" value="1"/>
</dbReference>
<proteinExistence type="inferred from homology"/>
<keyword evidence="3" id="KW-0441">Lipid A biosynthesis</keyword>
<dbReference type="SUPFAM" id="SSF53756">
    <property type="entry name" value="UDP-Glycosyltransferase/glycogen phosphorylase"/>
    <property type="match status" value="1"/>
</dbReference>
<dbReference type="EC" id="2.4.1.182" evidence="1"/>
<dbReference type="PANTHER" id="PTHR30372">
    <property type="entry name" value="LIPID-A-DISACCHARIDE SYNTHASE"/>
    <property type="match status" value="1"/>
</dbReference>
<keyword evidence="6" id="KW-0443">Lipid metabolism</keyword>
<dbReference type="GO" id="GO:0009245">
    <property type="term" value="P:lipid A biosynthetic process"/>
    <property type="evidence" value="ECO:0007669"/>
    <property type="project" value="UniProtKB-KW"/>
</dbReference>
<dbReference type="GO" id="GO:0008915">
    <property type="term" value="F:lipid-A-disaccharide synthase activity"/>
    <property type="evidence" value="ECO:0007669"/>
    <property type="project" value="UniProtKB-EC"/>
</dbReference>
<keyword evidence="4" id="KW-0328">Glycosyltransferase</keyword>
<gene>
    <name evidence="8" type="ORF">METZ01_LOCUS6945</name>
</gene>
<dbReference type="GO" id="GO:0016020">
    <property type="term" value="C:membrane"/>
    <property type="evidence" value="ECO:0007669"/>
    <property type="project" value="GOC"/>
</dbReference>
<dbReference type="GO" id="GO:0005543">
    <property type="term" value="F:phospholipid binding"/>
    <property type="evidence" value="ECO:0007669"/>
    <property type="project" value="TreeGrafter"/>
</dbReference>
<evidence type="ECO:0000256" key="2">
    <source>
        <dbReference type="ARBA" id="ARBA00022516"/>
    </source>
</evidence>
<keyword evidence="5" id="KW-0808">Transferase</keyword>
<dbReference type="HAMAP" id="MF_00392">
    <property type="entry name" value="LpxB"/>
    <property type="match status" value="1"/>
</dbReference>
<evidence type="ECO:0000256" key="4">
    <source>
        <dbReference type="ARBA" id="ARBA00022676"/>
    </source>
</evidence>
<dbReference type="Pfam" id="PF02684">
    <property type="entry name" value="LpxB"/>
    <property type="match status" value="1"/>
</dbReference>
<evidence type="ECO:0000256" key="6">
    <source>
        <dbReference type="ARBA" id="ARBA00023098"/>
    </source>
</evidence>
<dbReference type="InterPro" id="IPR003835">
    <property type="entry name" value="Glyco_trans_19"/>
</dbReference>